<feature type="non-terminal residue" evidence="2">
    <location>
        <position position="481"/>
    </location>
</feature>
<name>A0A559M087_9HELO</name>
<dbReference type="CDD" id="cd09917">
    <property type="entry name" value="F-box_SF"/>
    <property type="match status" value="1"/>
</dbReference>
<reference evidence="2 3" key="1">
    <citation type="submission" date="2018-05" db="EMBL/GenBank/DDBJ databases">
        <title>Genome sequencing and assembly of the regulated plant pathogen Lachnellula willkommii and related sister species for the development of diagnostic species identification markers.</title>
        <authorList>
            <person name="Giroux E."/>
            <person name="Bilodeau G."/>
        </authorList>
    </citation>
    <scope>NUCLEOTIDE SEQUENCE [LARGE SCALE GENOMIC DNA]</scope>
    <source>
        <strain evidence="2 3">CBS 172.35</strain>
    </source>
</reference>
<dbReference type="PROSITE" id="PS50181">
    <property type="entry name" value="FBOX"/>
    <property type="match status" value="1"/>
</dbReference>
<dbReference type="SUPFAM" id="SSF81383">
    <property type="entry name" value="F-box domain"/>
    <property type="match status" value="1"/>
</dbReference>
<proteinExistence type="predicted"/>
<accession>A0A559M087</accession>
<dbReference type="AlphaFoldDB" id="A0A559M087"/>
<evidence type="ECO:0000259" key="1">
    <source>
        <dbReference type="PROSITE" id="PS50181"/>
    </source>
</evidence>
<gene>
    <name evidence="2" type="ORF">LAWI1_G007614</name>
</gene>
<evidence type="ECO:0000313" key="2">
    <source>
        <dbReference type="EMBL" id="TVY86373.1"/>
    </source>
</evidence>
<protein>
    <recommendedName>
        <fullName evidence="1">F-box domain-containing protein</fullName>
    </recommendedName>
</protein>
<organism evidence="2 3">
    <name type="scientific">Lachnellula willkommii</name>
    <dbReference type="NCBI Taxonomy" id="215461"/>
    <lineage>
        <taxon>Eukaryota</taxon>
        <taxon>Fungi</taxon>
        <taxon>Dikarya</taxon>
        <taxon>Ascomycota</taxon>
        <taxon>Pezizomycotina</taxon>
        <taxon>Leotiomycetes</taxon>
        <taxon>Helotiales</taxon>
        <taxon>Lachnaceae</taxon>
        <taxon>Lachnellula</taxon>
    </lineage>
</organism>
<dbReference type="EMBL" id="QGML01003686">
    <property type="protein sequence ID" value="TVY86373.1"/>
    <property type="molecule type" value="Genomic_DNA"/>
</dbReference>
<dbReference type="InterPro" id="IPR001810">
    <property type="entry name" value="F-box_dom"/>
</dbReference>
<keyword evidence="3" id="KW-1185">Reference proteome</keyword>
<dbReference type="Proteomes" id="UP000315522">
    <property type="component" value="Unassembled WGS sequence"/>
</dbReference>
<dbReference type="InterPro" id="IPR036047">
    <property type="entry name" value="F-box-like_dom_sf"/>
</dbReference>
<feature type="domain" description="F-box" evidence="1">
    <location>
        <begin position="26"/>
        <end position="73"/>
    </location>
</feature>
<sequence length="481" mass="56314">MTVDRLEPQPPSIHRFNSPSISYQESTTLLSLPVDLQILIIPYLDFTSLISLAQTNHFFRDLINPQRQHFVGRLLEIECLPNNGGEVTLDLLKDFPTTVRYACTRCLKILPHTKFDNHALLRLRFRKPPPESRAGKQLCNWTSGDAKAQGVKRQADLKNNTFENWMSREHPLVFSPTPELRESYNIGTCRHRRTCNECKFQTGFWARNINLHPRWCHRNDNQDVGTASMPIIKSRQVYTYHDASQRFFPGLFPYTGEFPARLRSYRVHHIDREAWCLYSTRCPGCERWQEFAAFRQPRMPKSRPQDAPRWDIHRDSKIEEWRCNSCVAATSGEQELGKQLVAFWKTLADAQVAFLDDCLENGWGDISYLENTNKEFSWTRVYRRARVESQLLREVPSPLEIMKMSVEARREIYGIWKQFLQEQGEWGSGDSIKNLWVKNPWFKHWSYGYEAMEKRAEFLKACTDRVEADPGILVEYALRGA</sequence>
<evidence type="ECO:0000313" key="3">
    <source>
        <dbReference type="Proteomes" id="UP000315522"/>
    </source>
</evidence>
<comment type="caution">
    <text evidence="2">The sequence shown here is derived from an EMBL/GenBank/DDBJ whole genome shotgun (WGS) entry which is preliminary data.</text>
</comment>